<dbReference type="RefSeq" id="WP_244144848.1">
    <property type="nucleotide sequence ID" value="NZ_FNKX01000002.1"/>
</dbReference>
<evidence type="ECO:0000313" key="2">
    <source>
        <dbReference type="Proteomes" id="UP000199365"/>
    </source>
</evidence>
<organism evidence="1 2">
    <name type="scientific">Paraburkholderia tuberum</name>
    <dbReference type="NCBI Taxonomy" id="157910"/>
    <lineage>
        <taxon>Bacteria</taxon>
        <taxon>Pseudomonadati</taxon>
        <taxon>Pseudomonadota</taxon>
        <taxon>Betaproteobacteria</taxon>
        <taxon>Burkholderiales</taxon>
        <taxon>Burkholderiaceae</taxon>
        <taxon>Paraburkholderia</taxon>
    </lineage>
</organism>
<proteinExistence type="predicted"/>
<dbReference type="AlphaFoldDB" id="A0A1H1JSV7"/>
<name>A0A1H1JSV7_9BURK</name>
<sequence length="54" mass="6007">MQLNLPLADLPSDDGSLWEQLDQTARDAVIDALARAIARVVTQSRQGQRENDDE</sequence>
<dbReference type="EMBL" id="FNKX01000002">
    <property type="protein sequence ID" value="SDR53084.1"/>
    <property type="molecule type" value="Genomic_DNA"/>
</dbReference>
<dbReference type="Proteomes" id="UP000199365">
    <property type="component" value="Unassembled WGS sequence"/>
</dbReference>
<accession>A0A1H1JSV7</accession>
<keyword evidence="2" id="KW-1185">Reference proteome</keyword>
<reference evidence="2" key="1">
    <citation type="submission" date="2016-10" db="EMBL/GenBank/DDBJ databases">
        <authorList>
            <person name="Varghese N."/>
            <person name="Submissions S."/>
        </authorList>
    </citation>
    <scope>NUCLEOTIDE SEQUENCE [LARGE SCALE GENOMIC DNA]</scope>
    <source>
        <strain evidence="2">DUS833</strain>
    </source>
</reference>
<protein>
    <submittedName>
        <fullName evidence="1">Uncharacterized protein</fullName>
    </submittedName>
</protein>
<gene>
    <name evidence="1" type="ORF">SAMN05445850_5611</name>
</gene>
<evidence type="ECO:0000313" key="1">
    <source>
        <dbReference type="EMBL" id="SDR53084.1"/>
    </source>
</evidence>